<dbReference type="EMBL" id="GBXM01092707">
    <property type="protein sequence ID" value="JAH15870.1"/>
    <property type="molecule type" value="Transcribed_RNA"/>
</dbReference>
<accession>A0A0E9QHQ5</accession>
<dbReference type="EMBL" id="GBXM01085814">
    <property type="protein sequence ID" value="JAH22763.1"/>
    <property type="molecule type" value="Transcribed_RNA"/>
</dbReference>
<dbReference type="AlphaFoldDB" id="A0A0E9QHQ5"/>
<reference evidence="1" key="1">
    <citation type="submission" date="2014-11" db="EMBL/GenBank/DDBJ databases">
        <authorList>
            <person name="Amaro Gonzalez C."/>
        </authorList>
    </citation>
    <scope>NUCLEOTIDE SEQUENCE</scope>
</reference>
<proteinExistence type="predicted"/>
<reference evidence="1" key="2">
    <citation type="journal article" date="2015" name="Fish Shellfish Immunol.">
        <title>Early steps in the European eel (Anguilla anguilla)-Vibrio vulnificus interaction in the gills: Role of the RtxA13 toxin.</title>
        <authorList>
            <person name="Callol A."/>
            <person name="Pajuelo D."/>
            <person name="Ebbesson L."/>
            <person name="Teles M."/>
            <person name="MacKenzie S."/>
            <person name="Amaro C."/>
        </authorList>
    </citation>
    <scope>NUCLEOTIDE SEQUENCE</scope>
</reference>
<protein>
    <submittedName>
        <fullName evidence="1">Uncharacterized protein</fullName>
    </submittedName>
</protein>
<name>A0A0E9QHQ5_ANGAN</name>
<sequence>MYLNVDWVRAESHGELRFEQIVRVSSFLP</sequence>
<evidence type="ECO:0000313" key="1">
    <source>
        <dbReference type="EMBL" id="JAH15870.1"/>
    </source>
</evidence>
<organism evidence="1">
    <name type="scientific">Anguilla anguilla</name>
    <name type="common">European freshwater eel</name>
    <name type="synonym">Muraena anguilla</name>
    <dbReference type="NCBI Taxonomy" id="7936"/>
    <lineage>
        <taxon>Eukaryota</taxon>
        <taxon>Metazoa</taxon>
        <taxon>Chordata</taxon>
        <taxon>Craniata</taxon>
        <taxon>Vertebrata</taxon>
        <taxon>Euteleostomi</taxon>
        <taxon>Actinopterygii</taxon>
        <taxon>Neopterygii</taxon>
        <taxon>Teleostei</taxon>
        <taxon>Anguilliformes</taxon>
        <taxon>Anguillidae</taxon>
        <taxon>Anguilla</taxon>
    </lineage>
</organism>